<accession>A0A8J7LHR1</accession>
<keyword evidence="2" id="KW-1185">Reference proteome</keyword>
<dbReference type="AlphaFoldDB" id="A0A8J7LHR1"/>
<evidence type="ECO:0000313" key="1">
    <source>
        <dbReference type="EMBL" id="MBH8578377.1"/>
    </source>
</evidence>
<proteinExistence type="predicted"/>
<dbReference type="EMBL" id="JAECZA010000332">
    <property type="protein sequence ID" value="MBH8578377.1"/>
    <property type="molecule type" value="Genomic_DNA"/>
</dbReference>
<dbReference type="Proteomes" id="UP000662314">
    <property type="component" value="Unassembled WGS sequence"/>
</dbReference>
<reference evidence="1 2" key="1">
    <citation type="journal article" date="2021" name="Int. J. Syst. Evol. Microbiol.">
        <title>Amazonocrinis nigriterrae gen. nov., sp. nov., Atlanticothrix silvestris gen. nov., sp. nov. and Dendronalium phyllosphericum gen. nov., sp. nov., nostocacean cyanobacteria from Brazilian environments.</title>
        <authorList>
            <person name="Alvarenga D.O."/>
            <person name="Andreote A.P.D."/>
            <person name="Branco L.H.Z."/>
            <person name="Delbaje E."/>
            <person name="Cruz R.B."/>
            <person name="Varani A.M."/>
            <person name="Fiore M.F."/>
        </authorList>
    </citation>
    <scope>NUCLEOTIDE SEQUENCE [LARGE SCALE GENOMIC DNA]</scope>
    <source>
        <strain evidence="1 2">CENA369</strain>
    </source>
</reference>
<comment type="caution">
    <text evidence="1">The sequence shown here is derived from an EMBL/GenBank/DDBJ whole genome shotgun (WGS) entry which is preliminary data.</text>
</comment>
<name>A0A8J7LHR1_9NOST</name>
<evidence type="ECO:0000313" key="2">
    <source>
        <dbReference type="Proteomes" id="UP000662314"/>
    </source>
</evidence>
<dbReference type="RefSeq" id="WP_214437042.1">
    <property type="nucleotide sequence ID" value="NZ_CAWPUQ010000273.1"/>
</dbReference>
<gene>
    <name evidence="1" type="ORF">I8752_36670</name>
</gene>
<organism evidence="1 2">
    <name type="scientific">Dendronalium phyllosphericum CENA369</name>
    <dbReference type="NCBI Taxonomy" id="1725256"/>
    <lineage>
        <taxon>Bacteria</taxon>
        <taxon>Bacillati</taxon>
        <taxon>Cyanobacteriota</taxon>
        <taxon>Cyanophyceae</taxon>
        <taxon>Nostocales</taxon>
        <taxon>Nostocaceae</taxon>
        <taxon>Dendronalium</taxon>
        <taxon>Dendronalium phyllosphericum</taxon>
    </lineage>
</organism>
<protein>
    <submittedName>
        <fullName evidence="1">Uncharacterized protein</fullName>
    </submittedName>
</protein>
<sequence>MASINLSELHSAGSELFQDSESFLNELGDVDSISGGGHSGVSDLSGLTKLAEAWVDTYGIGHITLVAQSFSSHGYY</sequence>